<evidence type="ECO:0000313" key="3">
    <source>
        <dbReference type="Ensembl" id="ENSMMDP00005004774.1"/>
    </source>
</evidence>
<feature type="domain" description="Ig-like" evidence="2">
    <location>
        <begin position="167"/>
        <end position="293"/>
    </location>
</feature>
<evidence type="ECO:0000256" key="1">
    <source>
        <dbReference type="ARBA" id="ARBA00023319"/>
    </source>
</evidence>
<organism evidence="3 4">
    <name type="scientific">Myripristis murdjan</name>
    <name type="common">pinecone soldierfish</name>
    <dbReference type="NCBI Taxonomy" id="586833"/>
    <lineage>
        <taxon>Eukaryota</taxon>
        <taxon>Metazoa</taxon>
        <taxon>Chordata</taxon>
        <taxon>Craniata</taxon>
        <taxon>Vertebrata</taxon>
        <taxon>Euteleostomi</taxon>
        <taxon>Actinopterygii</taxon>
        <taxon>Neopterygii</taxon>
        <taxon>Teleostei</taxon>
        <taxon>Neoteleostei</taxon>
        <taxon>Acanthomorphata</taxon>
        <taxon>Holocentriformes</taxon>
        <taxon>Holocentridae</taxon>
        <taxon>Myripristis</taxon>
    </lineage>
</organism>
<evidence type="ECO:0000313" key="4">
    <source>
        <dbReference type="Proteomes" id="UP000472263"/>
    </source>
</evidence>
<dbReference type="FunFam" id="2.60.40.10:FF:000022">
    <property type="entry name" value="Cardiac titin"/>
    <property type="match status" value="1"/>
</dbReference>
<feature type="domain" description="Ig-like" evidence="2">
    <location>
        <begin position="55"/>
        <end position="142"/>
    </location>
</feature>
<dbReference type="InterPro" id="IPR003598">
    <property type="entry name" value="Ig_sub2"/>
</dbReference>
<dbReference type="Pfam" id="PF13927">
    <property type="entry name" value="Ig_3"/>
    <property type="match status" value="1"/>
</dbReference>
<dbReference type="FunFam" id="2.60.40.10:FF:001477">
    <property type="entry name" value="Titin b"/>
    <property type="match status" value="1"/>
</dbReference>
<dbReference type="PROSITE" id="PS50835">
    <property type="entry name" value="IG_LIKE"/>
    <property type="match status" value="2"/>
</dbReference>
<dbReference type="GeneTree" id="ENSGT01110000267173"/>
<dbReference type="Ensembl" id="ENSMMDT00005004909.1">
    <property type="protein sequence ID" value="ENSMMDP00005004774.1"/>
    <property type="gene ID" value="ENSMMDG00005002621.1"/>
</dbReference>
<dbReference type="InterPro" id="IPR036179">
    <property type="entry name" value="Ig-like_dom_sf"/>
</dbReference>
<dbReference type="GO" id="GO:0005886">
    <property type="term" value="C:plasma membrane"/>
    <property type="evidence" value="ECO:0007669"/>
    <property type="project" value="TreeGrafter"/>
</dbReference>
<proteinExistence type="predicted"/>
<dbReference type="PANTHER" id="PTHR10075">
    <property type="entry name" value="BASIGIN RELATED"/>
    <property type="match status" value="1"/>
</dbReference>
<dbReference type="InterPro" id="IPR013783">
    <property type="entry name" value="Ig-like_fold"/>
</dbReference>
<dbReference type="InterPro" id="IPR003599">
    <property type="entry name" value="Ig_sub"/>
</dbReference>
<evidence type="ECO:0000259" key="2">
    <source>
        <dbReference type="PROSITE" id="PS50835"/>
    </source>
</evidence>
<dbReference type="SUPFAM" id="SSF48726">
    <property type="entry name" value="Immunoglobulin"/>
    <property type="match status" value="2"/>
</dbReference>
<dbReference type="Pfam" id="PF07679">
    <property type="entry name" value="I-set"/>
    <property type="match status" value="2"/>
</dbReference>
<dbReference type="PANTHER" id="PTHR10075:SF101">
    <property type="entry name" value="ZWEI IG DOMAIN PROTEIN ZIG-3"/>
    <property type="match status" value="1"/>
</dbReference>
<dbReference type="GO" id="GO:0098632">
    <property type="term" value="F:cell-cell adhesion mediator activity"/>
    <property type="evidence" value="ECO:0007669"/>
    <property type="project" value="TreeGrafter"/>
</dbReference>
<name>A0A667WWA6_9TELE</name>
<dbReference type="Proteomes" id="UP000472263">
    <property type="component" value="Chromosome 21"/>
</dbReference>
<protein>
    <recommendedName>
        <fullName evidence="2">Ig-like domain-containing protein</fullName>
    </recommendedName>
</protein>
<dbReference type="Gene3D" id="2.60.40.10">
    <property type="entry name" value="Immunoglobulins"/>
    <property type="match status" value="3"/>
</dbReference>
<dbReference type="SMART" id="SM00408">
    <property type="entry name" value="IGc2"/>
    <property type="match status" value="3"/>
</dbReference>
<dbReference type="SMART" id="SM00409">
    <property type="entry name" value="IG"/>
    <property type="match status" value="3"/>
</dbReference>
<reference evidence="3" key="2">
    <citation type="submission" date="2025-08" db="UniProtKB">
        <authorList>
            <consortium name="Ensembl"/>
        </authorList>
    </citation>
    <scope>IDENTIFICATION</scope>
</reference>
<dbReference type="GO" id="GO:0030424">
    <property type="term" value="C:axon"/>
    <property type="evidence" value="ECO:0007669"/>
    <property type="project" value="TreeGrafter"/>
</dbReference>
<dbReference type="GO" id="GO:0007156">
    <property type="term" value="P:homophilic cell adhesion via plasma membrane adhesion molecules"/>
    <property type="evidence" value="ECO:0007669"/>
    <property type="project" value="TreeGrafter"/>
</dbReference>
<reference evidence="3" key="1">
    <citation type="submission" date="2019-06" db="EMBL/GenBank/DDBJ databases">
        <authorList>
            <consortium name="Wellcome Sanger Institute Data Sharing"/>
        </authorList>
    </citation>
    <scope>NUCLEOTIDE SEQUENCE [LARGE SCALE GENOMIC DNA]</scope>
</reference>
<dbReference type="AlphaFoldDB" id="A0A667WWA6"/>
<keyword evidence="1" id="KW-0393">Immunoglobulin domain</keyword>
<dbReference type="GO" id="GO:0007411">
    <property type="term" value="P:axon guidance"/>
    <property type="evidence" value="ECO:0007669"/>
    <property type="project" value="TreeGrafter"/>
</dbReference>
<keyword evidence="4" id="KW-1185">Reference proteome</keyword>
<accession>A0A667WWA6</accession>
<reference evidence="3" key="3">
    <citation type="submission" date="2025-09" db="UniProtKB">
        <authorList>
            <consortium name="Ensembl"/>
        </authorList>
    </citation>
    <scope>IDENTIFICATION</scope>
</reference>
<dbReference type="GO" id="GO:0070593">
    <property type="term" value="P:dendrite self-avoidance"/>
    <property type="evidence" value="ECO:0007669"/>
    <property type="project" value="TreeGrafter"/>
</dbReference>
<dbReference type="InterPro" id="IPR007110">
    <property type="entry name" value="Ig-like_dom"/>
</dbReference>
<dbReference type="InterPro" id="IPR013098">
    <property type="entry name" value="Ig_I-set"/>
</dbReference>
<sequence>MPLPRITDQYRPRWRIPKLTLDDLETVRPARRSPSPESEISFRSRRRSLGDLSEEEILTKPHSVTVAEGESAHFSCDIDGEPAPSVTWMHESRTLVSSHRISITTTQYKSSLEISSVTASDEGNYLLVVENSHGRQEPVFLTQLSPAAVTVGETARFTVTVSGFPKPTVQWFHNDEYSLVINKVQRAFEGEYSCTHDGRKFVTTGKPPEFTKTIESVQSSEGGQAFFRYEAPNVNFKWFKDGNQIKDGNKYRIISRYHTSSLEVLSPTKDDSGEFTCKASNQHGDDSCSACLSGLRPELRLTSFFPQGLLCSTFAGWKRI</sequence>